<proteinExistence type="inferred from homology"/>
<dbReference type="InterPro" id="IPR022527">
    <property type="entry name" value="Sucrose_phospho"/>
</dbReference>
<organism evidence="5 6">
    <name type="scientific">Paenibacillus amylolyticus</name>
    <dbReference type="NCBI Taxonomy" id="1451"/>
    <lineage>
        <taxon>Bacteria</taxon>
        <taxon>Bacillati</taxon>
        <taxon>Bacillota</taxon>
        <taxon>Bacilli</taxon>
        <taxon>Bacillales</taxon>
        <taxon>Paenibacillaceae</taxon>
        <taxon>Paenibacillus</taxon>
    </lineage>
</organism>
<dbReference type="GO" id="GO:0005975">
    <property type="term" value="P:carbohydrate metabolic process"/>
    <property type="evidence" value="ECO:0007669"/>
    <property type="project" value="InterPro"/>
</dbReference>
<dbReference type="PANTHER" id="PTHR38784">
    <property type="entry name" value="SUCROSE PHOSPHORYLASE"/>
    <property type="match status" value="1"/>
</dbReference>
<dbReference type="OrthoDB" id="9805159at2"/>
<comment type="caution">
    <text evidence="5">The sequence shown here is derived from an EMBL/GenBank/DDBJ whole genome shotgun (WGS) entry which is preliminary data.</text>
</comment>
<dbReference type="Proteomes" id="UP000323664">
    <property type="component" value="Unassembled WGS sequence"/>
</dbReference>
<dbReference type="Pfam" id="PF00128">
    <property type="entry name" value="Alpha-amylase"/>
    <property type="match status" value="1"/>
</dbReference>
<dbReference type="EMBL" id="RIAS01000005">
    <property type="protein sequence ID" value="KAA8784479.1"/>
    <property type="molecule type" value="Genomic_DNA"/>
</dbReference>
<dbReference type="SMART" id="SM00642">
    <property type="entry name" value="Aamy"/>
    <property type="match status" value="1"/>
</dbReference>
<dbReference type="EC" id="2.4.1.7" evidence="5"/>
<dbReference type="InterPro" id="IPR006047">
    <property type="entry name" value="GH13_cat_dom"/>
</dbReference>
<dbReference type="PANTHER" id="PTHR38784:SF1">
    <property type="entry name" value="SUCROSE PHOSPHORYLASE"/>
    <property type="match status" value="1"/>
</dbReference>
<name>A0A5M9WSN0_PAEAM</name>
<evidence type="ECO:0000259" key="4">
    <source>
        <dbReference type="SMART" id="SM00642"/>
    </source>
</evidence>
<evidence type="ECO:0000256" key="1">
    <source>
        <dbReference type="ARBA" id="ARBA00008452"/>
    </source>
</evidence>
<dbReference type="NCBIfam" id="TIGR03852">
    <property type="entry name" value="sucrose_gtfA"/>
    <property type="match status" value="1"/>
</dbReference>
<reference evidence="5 6" key="1">
    <citation type="journal article" date="2019" name="J. Ind. Microbiol. Biotechnol.">
        <title>Paenibacillus amylolyticus 27C64 has a diverse set of carbohydrate-active enzymes and complete pectin deconstruction system.</title>
        <authorList>
            <person name="Keggi C."/>
            <person name="Doran-Peterson J."/>
        </authorList>
    </citation>
    <scope>NUCLEOTIDE SEQUENCE [LARGE SCALE GENOMIC DNA]</scope>
    <source>
        <strain evidence="5 6">27C64</strain>
    </source>
</reference>
<keyword evidence="2 5" id="KW-0328">Glycosyltransferase</keyword>
<dbReference type="SUPFAM" id="SSF51445">
    <property type="entry name" value="(Trans)glycosidases"/>
    <property type="match status" value="1"/>
</dbReference>
<dbReference type="RefSeq" id="WP_123064327.1">
    <property type="nucleotide sequence ID" value="NZ_RIAS01000005.1"/>
</dbReference>
<evidence type="ECO:0000256" key="3">
    <source>
        <dbReference type="ARBA" id="ARBA00022679"/>
    </source>
</evidence>
<feature type="domain" description="Glycosyl hydrolase family 13 catalytic" evidence="4">
    <location>
        <begin position="13"/>
        <end position="438"/>
    </location>
</feature>
<sequence length="496" mass="57020">MGWKRVSVLLKNQVQLITYPDSLGGNLSTLNHLLLNELAGLFTGGVHILPPFPSSGDRGFAPLTYLEIDPVFGTWEDIRCIGEHTDILVDLMVNHISQQSPYFQDFLRKGRSSEYADLFLTLDKVWADGVPVQKDIDHMFLRREVPYSTFRIHESGEEEKVWTTFGKTDPSEQIDLDIRAAITQQLLRSFFENFKKNNVKIVRLDAVGYVIKKLGTSCFFVEPDIYIFLDWVKSLADELEIELLPEVHAHYSVQYKLADFGCWIYDFILPYRVLETLINRSSGELRRYLANRPANQFTMLDCHDGIPVKPDLDGLIRTDEAQQLVDICLERGANLSLILSDKHKSEDGFNVHQIRCTYYSALNEDDDAYLAARAIQFFVPGIPQVYYVGLFAGENDLERVAETGEGREINRQNYTMEDIEQQLDKKVVQRLMELIRFRNSHQAFQGEFNVLDSPDNQLCLNWKLDNQQCSLTVDLQTYQSVIHYSDPSGCLVAYRI</sequence>
<dbReference type="GO" id="GO:0009018">
    <property type="term" value="F:sucrose phosphorylase activity"/>
    <property type="evidence" value="ECO:0007669"/>
    <property type="project" value="UniProtKB-EC"/>
</dbReference>
<protein>
    <submittedName>
        <fullName evidence="5">Sucrose phosphorylase</fullName>
        <ecNumber evidence="5">2.4.1.7</ecNumber>
    </submittedName>
</protein>
<dbReference type="Gene3D" id="3.20.20.80">
    <property type="entry name" value="Glycosidases"/>
    <property type="match status" value="1"/>
</dbReference>
<gene>
    <name evidence="5" type="primary">gtfA</name>
    <name evidence="5" type="ORF">EC604_11550</name>
</gene>
<dbReference type="InterPro" id="IPR045857">
    <property type="entry name" value="O16G_dom_2"/>
</dbReference>
<dbReference type="InterPro" id="IPR017853">
    <property type="entry name" value="GH"/>
</dbReference>
<evidence type="ECO:0000313" key="6">
    <source>
        <dbReference type="Proteomes" id="UP000323664"/>
    </source>
</evidence>
<evidence type="ECO:0000313" key="5">
    <source>
        <dbReference type="EMBL" id="KAA8784479.1"/>
    </source>
</evidence>
<accession>A0A5M9WSN0</accession>
<evidence type="ECO:0000256" key="2">
    <source>
        <dbReference type="ARBA" id="ARBA00022676"/>
    </source>
</evidence>
<dbReference type="AlphaFoldDB" id="A0A5M9WSN0"/>
<dbReference type="Gene3D" id="3.90.400.10">
    <property type="entry name" value="Oligo-1,6-glucosidase, Domain 2"/>
    <property type="match status" value="1"/>
</dbReference>
<comment type="similarity">
    <text evidence="1">Belongs to the glycosyl hydrolase 13 family. Sucrose phosphorylase subfamily.</text>
</comment>
<keyword evidence="3 5" id="KW-0808">Transferase</keyword>